<dbReference type="Proteomes" id="UP001165541">
    <property type="component" value="Unassembled WGS sequence"/>
</dbReference>
<evidence type="ECO:0000313" key="4">
    <source>
        <dbReference type="Proteomes" id="UP001165541"/>
    </source>
</evidence>
<dbReference type="EMBL" id="JAMKFE010000011">
    <property type="protein sequence ID" value="MCM5681353.1"/>
    <property type="molecule type" value="Genomic_DNA"/>
</dbReference>
<dbReference type="RefSeq" id="WP_251779839.1">
    <property type="nucleotide sequence ID" value="NZ_JAMKFE010000011.1"/>
</dbReference>
<dbReference type="PANTHER" id="PTHR12338">
    <property type="entry name" value="AUTOTRANSPORTER"/>
    <property type="match status" value="1"/>
</dbReference>
<dbReference type="InterPro" id="IPR050909">
    <property type="entry name" value="Bact_Autotransporter_VF"/>
</dbReference>
<accession>A0ABT0YRH6</accession>
<feature type="domain" description="Filamentous haemagglutinin FhaB/tRNA nuclease CdiA-like TPS" evidence="2">
    <location>
        <begin position="60"/>
        <end position="171"/>
    </location>
</feature>
<feature type="compositionally biased region" description="Polar residues" evidence="1">
    <location>
        <begin position="1550"/>
        <end position="1564"/>
    </location>
</feature>
<dbReference type="InterPro" id="IPR008638">
    <property type="entry name" value="FhaB/CdiA-like_TPS"/>
</dbReference>
<dbReference type="NCBIfam" id="TIGR01901">
    <property type="entry name" value="adhes_NPXG"/>
    <property type="match status" value="1"/>
</dbReference>
<name>A0ABT0YRH6_9BURK</name>
<dbReference type="InterPro" id="IPR012334">
    <property type="entry name" value="Pectin_lyas_fold"/>
</dbReference>
<proteinExistence type="predicted"/>
<sequence length="1612" mass="157597">MTARMSFTTVPTVSPMPRDAASSAVAPLKRPVAGRARPARSFPFQPLAAALALGFAAPSSDALPQGAKVVQGSAQMSQQGSHLQVTNTPGAVIHWQSFGIGSGQSVRFQQQSSRSTVLNRVTGGSASEILGTLSSNGRVFLVNGAGIVFGKGAVIDTAGFTASTLNISDADWKAGKVRLQADGVPGGISITDVVQVHGDLYLIAPQITNAGALKVHGGQAVLAAGQSVSITGRGLEGIQLEVVNAGDQVLNLGSVEAGAVGMFAGTLRHSGTVQANAVETVGGKVWLKARDSVDVSGSVAARRGTKGGEIVVTGASTRVASTASLDASGVHGGGQVYVGGGWQGRDAAIENALATRVDRGAQLKADAIEVGDGGTVVVWSDGHTASHGAISARGGAQGGNGGQVETSGKTLARSGLPDVSAPSGQAGTWLLDPDQVVIRAGFGSGGFTGDVAAGDVAPTEVFENEIEGYSGNLTIQARRAITGADWGGASGSDGILDAPVNGGLRLETTDASCPTSPCGIDLVSNGPSLIRALASSVSTSAVSLDFSAGMTNPAVAGDAFQAEVRVNSVRNSTGGAVSLAAHGNIVVDSIDTDATGAGGTWAAGNVQVRSNTGSLDIGDISARGASAPGATAGRGGDITLEGTQQVGGGSAVVVQGSVVTAGGAGSFEQDGGDAGDITVVLNAATDGSAGVLQLENGSPALFAFVPVSGSNGLQSLGGTGGDTFGTAAGSGGNGGNITIRGGTAATAIRIDAASGAQVVSDAGEGGSDASGSLGVLGVGGNAGLIDIQGADVTLDGGIYASLTRATSAGMSISADADDGAVQLRNGATLVVAGHDPGGSTVSAAQCPDCELSIQAGAGGVTQQSGSELIVTPTLAWQVGGDVTLDGAHALGQMHGSVTGDLSLAFSFNADDPQDLSLGAVLGSGSTSTSLGLDVGGNLTVTSGASAFVPVHIAAAVQVGQQATFNDLGTFSMGSSGSLNAGTAVSFVAQGDILLSPETHADSSDSSNEQLTLNSDEIARITAPVLRIDNTAGGASAGLFIEDNASGTPATLDLTAGGNIGQVVLRTAGTVSQGSTGIQADALRVQARTIDLANTGNQIDTVAFRATGSAGVHGTAVIASADGMTVGTVTNAIDGALAGGQATAATSASGSSFVDLDAGVGTFTLSEAVIGPAVRVAGAAIENGTPQGRIQATAAGTHAVTLEADGNIGGADSIAQAIRVQLADVSTDDQILVQAGSLSPVGLHIQGDGRTAQVDFGGATTDGQLALIADGDLTVDRSLAGFTRVGLASVSGNVGFALGTVSALSSISVEALQGDINGAAGLANPQLDAQFVSLEAAGDIAATFDASVLNVESQSSGGSVQLTNTGSGTLSILNGLNLGGDFELETAGALEVRALSGGALVQAQNVKLTAQGGITVAGASSTGPLEVPAAVVPAPTGSAAIVATDTLTLNAGGALTLEGGTTAAHIAGEHVNINATSLSLIGGTADGAYAAIQYGTDIVLGLPSGAALTFTPGSAADTDAVVYTNSATPNFVSVDPTWNCTPDCTPDFQHSTAGPVGNGQSNRGLTQAAAVPPEGGSETRVDIPVIQVLVQLQRVLEGERFGKVAVEAENVCR</sequence>
<dbReference type="Gene3D" id="2.160.20.10">
    <property type="entry name" value="Single-stranded right-handed beta-helix, Pectin lyase-like"/>
    <property type="match status" value="1"/>
</dbReference>
<evidence type="ECO:0000256" key="1">
    <source>
        <dbReference type="SAM" id="MobiDB-lite"/>
    </source>
</evidence>
<organism evidence="3 4">
    <name type="scientific">Caldimonas mangrovi</name>
    <dbReference type="NCBI Taxonomy" id="2944811"/>
    <lineage>
        <taxon>Bacteria</taxon>
        <taxon>Pseudomonadati</taxon>
        <taxon>Pseudomonadota</taxon>
        <taxon>Betaproteobacteria</taxon>
        <taxon>Burkholderiales</taxon>
        <taxon>Sphaerotilaceae</taxon>
        <taxon>Caldimonas</taxon>
    </lineage>
</organism>
<evidence type="ECO:0000313" key="3">
    <source>
        <dbReference type="EMBL" id="MCM5681353.1"/>
    </source>
</evidence>
<dbReference type="SMART" id="SM00912">
    <property type="entry name" value="Haemagg_act"/>
    <property type="match status" value="1"/>
</dbReference>
<feature type="region of interest" description="Disordered" evidence="1">
    <location>
        <begin position="1550"/>
        <end position="1576"/>
    </location>
</feature>
<dbReference type="PANTHER" id="PTHR12338:SF5">
    <property type="entry name" value="ANTIGEN 43-RELATED"/>
    <property type="match status" value="1"/>
</dbReference>
<evidence type="ECO:0000259" key="2">
    <source>
        <dbReference type="SMART" id="SM00912"/>
    </source>
</evidence>
<dbReference type="SUPFAM" id="SSF51126">
    <property type="entry name" value="Pectin lyase-like"/>
    <property type="match status" value="1"/>
</dbReference>
<keyword evidence="4" id="KW-1185">Reference proteome</keyword>
<reference evidence="3" key="1">
    <citation type="submission" date="2022-05" db="EMBL/GenBank/DDBJ databases">
        <title>Schlegelella sp. nov., isolated from mangrove soil.</title>
        <authorList>
            <person name="Liu Y."/>
            <person name="Ge X."/>
            <person name="Liu W."/>
        </authorList>
    </citation>
    <scope>NUCLEOTIDE SEQUENCE</scope>
    <source>
        <strain evidence="3">S2-27</strain>
    </source>
</reference>
<protein>
    <submittedName>
        <fullName evidence="3">Filamentous hemagglutinin N-terminal domain-containing protein</fullName>
    </submittedName>
</protein>
<dbReference type="Pfam" id="PF05860">
    <property type="entry name" value="TPS"/>
    <property type="match status" value="1"/>
</dbReference>
<gene>
    <name evidence="3" type="ORF">M8A51_17640</name>
</gene>
<comment type="caution">
    <text evidence="3">The sequence shown here is derived from an EMBL/GenBank/DDBJ whole genome shotgun (WGS) entry which is preliminary data.</text>
</comment>
<dbReference type="InterPro" id="IPR011050">
    <property type="entry name" value="Pectin_lyase_fold/virulence"/>
</dbReference>